<organism evidence="1 2">
    <name type="scientific">Bondarzewia mesenterica</name>
    <dbReference type="NCBI Taxonomy" id="1095465"/>
    <lineage>
        <taxon>Eukaryota</taxon>
        <taxon>Fungi</taxon>
        <taxon>Dikarya</taxon>
        <taxon>Basidiomycota</taxon>
        <taxon>Agaricomycotina</taxon>
        <taxon>Agaricomycetes</taxon>
        <taxon>Russulales</taxon>
        <taxon>Bondarzewiaceae</taxon>
        <taxon>Bondarzewia</taxon>
    </lineage>
</organism>
<evidence type="ECO:0000313" key="1">
    <source>
        <dbReference type="EMBL" id="THH17161.1"/>
    </source>
</evidence>
<dbReference type="Proteomes" id="UP000310158">
    <property type="component" value="Unassembled WGS sequence"/>
</dbReference>
<gene>
    <name evidence="1" type="ORF">EW146_g3602</name>
</gene>
<comment type="caution">
    <text evidence="1">The sequence shown here is derived from an EMBL/GenBank/DDBJ whole genome shotgun (WGS) entry which is preliminary data.</text>
</comment>
<dbReference type="EMBL" id="SGPL01000123">
    <property type="protein sequence ID" value="THH17161.1"/>
    <property type="molecule type" value="Genomic_DNA"/>
</dbReference>
<reference evidence="1 2" key="1">
    <citation type="submission" date="2019-02" db="EMBL/GenBank/DDBJ databases">
        <title>Genome sequencing of the rare red list fungi Bondarzewia mesenterica.</title>
        <authorList>
            <person name="Buettner E."/>
            <person name="Kellner H."/>
        </authorList>
    </citation>
    <scope>NUCLEOTIDE SEQUENCE [LARGE SCALE GENOMIC DNA]</scope>
    <source>
        <strain evidence="1 2">DSM 108281</strain>
    </source>
</reference>
<name>A0A4S4LZB0_9AGAM</name>
<protein>
    <submittedName>
        <fullName evidence="1">Uncharacterized protein</fullName>
    </submittedName>
</protein>
<keyword evidence="2" id="KW-1185">Reference proteome</keyword>
<dbReference type="AlphaFoldDB" id="A0A4S4LZB0"/>
<evidence type="ECO:0000313" key="2">
    <source>
        <dbReference type="Proteomes" id="UP000310158"/>
    </source>
</evidence>
<sequence length="264" mass="29867">MRSIILKAQIYLLNTRASATKLQRKSSCHSPPGTHGFLYYLSPNGDMTDGQIRFRITQDCNPVSFVGGRDLVFSTGLSWHIPLRLLRGSTKSGILCLLSEDLVAKGTLLEETTPPTKGDANLHMQLPRRRTLNPLITEFGQLFSIDFSLRIYTLWIKIGQHFEGVRFPNPLTSYENSRRSNSYDGVALCCFEPSPRSNRRKRDTAVLRLVKIIKPFTRKEHVKRSSTEAVEPPEEGQLFMSEGREREYFLRGSLSEASGTATRS</sequence>
<accession>A0A4S4LZB0</accession>
<dbReference type="OrthoDB" id="2750929at2759"/>
<proteinExistence type="predicted"/>